<feature type="transmembrane region" description="Helical" evidence="7">
    <location>
        <begin position="121"/>
        <end position="142"/>
    </location>
</feature>
<feature type="transmembrane region" description="Helical" evidence="7">
    <location>
        <begin position="532"/>
        <end position="555"/>
    </location>
</feature>
<protein>
    <submittedName>
        <fullName evidence="8">Uncharacterized protein</fullName>
    </submittedName>
</protein>
<feature type="transmembrane region" description="Helical" evidence="7">
    <location>
        <begin position="602"/>
        <end position="623"/>
    </location>
</feature>
<dbReference type="NCBIfam" id="NF037997">
    <property type="entry name" value="Na_Pi_symport"/>
    <property type="match status" value="1"/>
</dbReference>
<dbReference type="PANTHER" id="PTHR10010">
    <property type="entry name" value="SOLUTE CARRIER FAMILY 34 SODIUM PHOSPHATE , MEMBER 2-RELATED"/>
    <property type="match status" value="1"/>
</dbReference>
<evidence type="ECO:0000313" key="8">
    <source>
        <dbReference type="EMBL" id="KAK3754091.1"/>
    </source>
</evidence>
<dbReference type="Pfam" id="PF02690">
    <property type="entry name" value="Na_Pi_cotrans"/>
    <property type="match status" value="2"/>
</dbReference>
<keyword evidence="9" id="KW-1185">Reference proteome</keyword>
<dbReference type="GO" id="GO:0044341">
    <property type="term" value="P:sodium-dependent phosphate transport"/>
    <property type="evidence" value="ECO:0007669"/>
    <property type="project" value="InterPro"/>
</dbReference>
<feature type="transmembrane region" description="Helical" evidence="7">
    <location>
        <begin position="459"/>
        <end position="478"/>
    </location>
</feature>
<dbReference type="EMBL" id="JAWDGP010005686">
    <property type="protein sequence ID" value="KAK3754091.1"/>
    <property type="molecule type" value="Genomic_DNA"/>
</dbReference>
<organism evidence="8 9">
    <name type="scientific">Elysia crispata</name>
    <name type="common">lettuce slug</name>
    <dbReference type="NCBI Taxonomy" id="231223"/>
    <lineage>
        <taxon>Eukaryota</taxon>
        <taxon>Metazoa</taxon>
        <taxon>Spiralia</taxon>
        <taxon>Lophotrochozoa</taxon>
        <taxon>Mollusca</taxon>
        <taxon>Gastropoda</taxon>
        <taxon>Heterobranchia</taxon>
        <taxon>Euthyneura</taxon>
        <taxon>Panpulmonata</taxon>
        <taxon>Sacoglossa</taxon>
        <taxon>Placobranchoidea</taxon>
        <taxon>Plakobranchidae</taxon>
        <taxon>Elysia</taxon>
    </lineage>
</organism>
<comment type="subcellular location">
    <subcellularLocation>
        <location evidence="1">Apical cell membrane</location>
        <topology evidence="1">Multi-pass membrane protein</topology>
    </subcellularLocation>
</comment>
<evidence type="ECO:0000313" key="9">
    <source>
        <dbReference type="Proteomes" id="UP001283361"/>
    </source>
</evidence>
<reference evidence="8" key="1">
    <citation type="journal article" date="2023" name="G3 (Bethesda)">
        <title>A reference genome for the long-term kleptoplast-retaining sea slug Elysia crispata morphotype clarki.</title>
        <authorList>
            <person name="Eastman K.E."/>
            <person name="Pendleton A.L."/>
            <person name="Shaikh M.A."/>
            <person name="Suttiyut T."/>
            <person name="Ogas R."/>
            <person name="Tomko P."/>
            <person name="Gavelis G."/>
            <person name="Widhalm J.R."/>
            <person name="Wisecaver J.H."/>
        </authorList>
    </citation>
    <scope>NUCLEOTIDE SEQUENCE</scope>
    <source>
        <strain evidence="8">ECLA1</strain>
    </source>
</reference>
<dbReference type="NCBIfam" id="TIGR01013">
    <property type="entry name" value="2a58"/>
    <property type="match status" value="1"/>
</dbReference>
<keyword evidence="5 7" id="KW-1133">Transmembrane helix</keyword>
<evidence type="ECO:0000256" key="2">
    <source>
        <dbReference type="ARBA" id="ARBA00005808"/>
    </source>
</evidence>
<name>A0AAE0YQH1_9GAST</name>
<comment type="similarity">
    <text evidence="2">Belongs to the SLC34A transporter family.</text>
</comment>
<dbReference type="GO" id="GO:0016324">
    <property type="term" value="C:apical plasma membrane"/>
    <property type="evidence" value="ECO:0007669"/>
    <property type="project" value="UniProtKB-SubCell"/>
</dbReference>
<feature type="transmembrane region" description="Helical" evidence="7">
    <location>
        <begin position="414"/>
        <end position="439"/>
    </location>
</feature>
<dbReference type="GO" id="GO:0005436">
    <property type="term" value="F:sodium:phosphate symporter activity"/>
    <property type="evidence" value="ECO:0007669"/>
    <property type="project" value="InterPro"/>
</dbReference>
<dbReference type="AlphaFoldDB" id="A0AAE0YQH1"/>
<feature type="transmembrane region" description="Helical" evidence="7">
    <location>
        <begin position="163"/>
        <end position="184"/>
    </location>
</feature>
<proteinExistence type="inferred from homology"/>
<evidence type="ECO:0000256" key="7">
    <source>
        <dbReference type="SAM" id="Phobius"/>
    </source>
</evidence>
<keyword evidence="3" id="KW-1003">Cell membrane</keyword>
<evidence type="ECO:0000256" key="4">
    <source>
        <dbReference type="ARBA" id="ARBA00022692"/>
    </source>
</evidence>
<gene>
    <name evidence="8" type="ORF">RRG08_024166</name>
</gene>
<evidence type="ECO:0000256" key="5">
    <source>
        <dbReference type="ARBA" id="ARBA00022989"/>
    </source>
</evidence>
<feature type="transmembrane region" description="Helical" evidence="7">
    <location>
        <begin position="204"/>
        <end position="225"/>
    </location>
</feature>
<dbReference type="PANTHER" id="PTHR10010:SF46">
    <property type="entry name" value="SODIUM-DEPENDENT PHOSPHATE TRANSPORT PROTEIN 2B"/>
    <property type="match status" value="1"/>
</dbReference>
<dbReference type="InterPro" id="IPR003841">
    <property type="entry name" value="Na/Pi_transpt"/>
</dbReference>
<evidence type="ECO:0000256" key="1">
    <source>
        <dbReference type="ARBA" id="ARBA00004424"/>
    </source>
</evidence>
<dbReference type="Proteomes" id="UP001283361">
    <property type="component" value="Unassembled WGS sequence"/>
</dbReference>
<evidence type="ECO:0000256" key="6">
    <source>
        <dbReference type="ARBA" id="ARBA00023136"/>
    </source>
</evidence>
<keyword evidence="4 7" id="KW-0812">Transmembrane</keyword>
<keyword evidence="6 7" id="KW-0472">Membrane</keyword>
<evidence type="ECO:0000256" key="3">
    <source>
        <dbReference type="ARBA" id="ARBA00022475"/>
    </source>
</evidence>
<comment type="caution">
    <text evidence="8">The sequence shown here is derived from an EMBL/GenBank/DDBJ whole genome shotgun (WGS) entry which is preliminary data.</text>
</comment>
<feature type="transmembrane region" description="Helical" evidence="7">
    <location>
        <begin position="575"/>
        <end position="596"/>
    </location>
</feature>
<accession>A0AAE0YQH1</accession>
<feature type="transmembrane region" description="Helical" evidence="7">
    <location>
        <begin position="246"/>
        <end position="266"/>
    </location>
</feature>
<sequence length="708" mass="77666">MCSSLGSVASSSRVGSVLHVGRDKQTGHCYVKLQCAANILGMNRVFRSSLTRDQLFIPTDKHQRDIKAQVTMDESTQTSTWLLNELLSKYIDDKEAKKQGRGLTAWKDLSPFHKSLRVVSLVARLVLLLGVLYCFICSLGLLEDSFKLLGGRAAGEAFRNSELLSNPVACLMIGVMATVLVQSSSTATSIVVAMVASQVLPLQSTIPIVMGTNVGTSITSTLVSLAQAGDRQEFRRAFSGATVHDMFNWCAVLVLLPLEVTTGYLYHFTGALVRLMKLEGENVKVELLTALTKPFTELIVQVNRDVITDIAMAPNVTQQSSVLRRWCEVVMTQFSVQVTRYRPLVIDCSSVAIESPFYSSCTQQGEADFIGSRHQSEQFFVGWNETEVINKTLRRHRCENLFAQTDLDDKTAGIILLILAIFVILASLFGVVKILNSLLKGPVAKAIQKTVNADLPGKLAYFTGYLAMLVGCGLTIVIQSSSVFTSTLTPLVGVGVVSVERMYPMTLGSNLGTTVTGMLAALSTRGGHLDQAMQIALVHLFFNISGVLLFFPVPVTRFPIDLAKTLGKVTARFRWFAGVYLAGMFLFLPGLVFALSMAGWPWLLGLGGLLLLLFLAVTIINVLQVKKPQWLPWKLRSWDFLPKFLHSLTPYDYVLSCACVRGKGHTSTAQAEETNPQDTNSEEMRDLLSETGTTIHGLSKNSNNFDYV</sequence>